<keyword evidence="1" id="KW-1185">Reference proteome</keyword>
<dbReference type="Proteomes" id="UP000515163">
    <property type="component" value="Unplaced"/>
</dbReference>
<dbReference type="KEGG" id="aten:116291212"/>
<dbReference type="AlphaFoldDB" id="A0A6P8HNL5"/>
<evidence type="ECO:0000313" key="2">
    <source>
        <dbReference type="RefSeq" id="XP_031554212.1"/>
    </source>
</evidence>
<reference evidence="2" key="1">
    <citation type="submission" date="2025-08" db="UniProtKB">
        <authorList>
            <consortium name="RefSeq"/>
        </authorList>
    </citation>
    <scope>IDENTIFICATION</scope>
    <source>
        <tissue evidence="2">Tentacle</tissue>
    </source>
</reference>
<sequence length="486" mass="55891">MPEKDQKSKLSCTTGKAYFSKSSSPKYKYIQDPSDFVDNNYKNDYSQYLIPYDVLTLNIVPVWGSYSGQQIKIQYDWDGIKFVINGKENADVMPLKPGTSPDCFLRFAIALIHSPTIQTDLCSIKARVFQPASLLIHCLRSALVHIKRLPELLPQYLPREFLIHFSAESQISVQLNVWPSCEKWPQKTMITAKRGMVIEEFLWLIRYILKLDSQVRISLFRRFLPLDNQDVLSEDDVIDCVINPNDMCTLPTSDSSDGNKKFVLTKIGPTKFEILRKEVLVVSLMGKGVKEIPISLTDSLSVLDRAIRQTFRLRQSTLLSFKHPNQESFLLHAGKVIKSQTDEEKVKNLITNKRRNFPARGSCVPIKRLYKERPIYLKSLKSLGFCSGCFVEVFEVTGPTIPIMLFGEAIEPCAVDVNPEWNLELFLYYLQIFCGRGEKFTNIDYVRFIADKKVSDILDMMGSLWWKDKRSSVAMTNRLEYLKVRV</sequence>
<dbReference type="GeneID" id="116291212"/>
<gene>
    <name evidence="2" type="primary">LOC116291212</name>
</gene>
<name>A0A6P8HNL5_ACTTE</name>
<protein>
    <submittedName>
        <fullName evidence="2">Uncharacterized protein LOC116291212</fullName>
    </submittedName>
</protein>
<dbReference type="RefSeq" id="XP_031554212.1">
    <property type="nucleotide sequence ID" value="XM_031698352.1"/>
</dbReference>
<evidence type="ECO:0000313" key="1">
    <source>
        <dbReference type="Proteomes" id="UP000515163"/>
    </source>
</evidence>
<organism evidence="1 2">
    <name type="scientific">Actinia tenebrosa</name>
    <name type="common">Australian red waratah sea anemone</name>
    <dbReference type="NCBI Taxonomy" id="6105"/>
    <lineage>
        <taxon>Eukaryota</taxon>
        <taxon>Metazoa</taxon>
        <taxon>Cnidaria</taxon>
        <taxon>Anthozoa</taxon>
        <taxon>Hexacorallia</taxon>
        <taxon>Actiniaria</taxon>
        <taxon>Actiniidae</taxon>
        <taxon>Actinia</taxon>
    </lineage>
</organism>
<dbReference type="OrthoDB" id="5949680at2759"/>
<dbReference type="InParanoid" id="A0A6P8HNL5"/>
<proteinExistence type="predicted"/>
<accession>A0A6P8HNL5</accession>